<dbReference type="Proteomes" id="UP000663860">
    <property type="component" value="Unassembled WGS sequence"/>
</dbReference>
<dbReference type="Proteomes" id="UP000663868">
    <property type="component" value="Unassembled WGS sequence"/>
</dbReference>
<comment type="caution">
    <text evidence="2">The sequence shown here is derived from an EMBL/GenBank/DDBJ whole genome shotgun (WGS) entry which is preliminary data.</text>
</comment>
<reference evidence="2" key="1">
    <citation type="submission" date="2021-02" db="EMBL/GenBank/DDBJ databases">
        <authorList>
            <person name="Nowell W R."/>
        </authorList>
    </citation>
    <scope>NUCLEOTIDE SEQUENCE</scope>
</reference>
<evidence type="ECO:0000313" key="2">
    <source>
        <dbReference type="EMBL" id="CAF4028623.1"/>
    </source>
</evidence>
<name>A0A819QAZ0_9BILA</name>
<evidence type="ECO:0000313" key="1">
    <source>
        <dbReference type="EMBL" id="CAF0983601.1"/>
    </source>
</evidence>
<dbReference type="EMBL" id="CAJOBB010003235">
    <property type="protein sequence ID" value="CAF4028623.1"/>
    <property type="molecule type" value="Genomic_DNA"/>
</dbReference>
<evidence type="ECO:0000313" key="3">
    <source>
        <dbReference type="Proteomes" id="UP000663868"/>
    </source>
</evidence>
<protein>
    <submittedName>
        <fullName evidence="2">Uncharacterized protein</fullName>
    </submittedName>
</protein>
<dbReference type="EMBL" id="CAJNOE010000151">
    <property type="protein sequence ID" value="CAF0983601.1"/>
    <property type="molecule type" value="Genomic_DNA"/>
</dbReference>
<sequence>MSTVPWNITTTTVKVTSTFPTQMTSIETSTIVSTTTTTKSSSPMTTTAAATTTVTLEEETTNANIEDNKSYEFQSNFSRNNDSVFVTLHSNVSNANVSINNTFTSIKNDNSSCEILFNEQSMQSNKIINTKILINFNGSMTRELAIQLGDRFIDIADLLLTVHSVANGNNSIKTV</sequence>
<dbReference type="AlphaFoldDB" id="A0A819QAZ0"/>
<accession>A0A819QAZ0</accession>
<gene>
    <name evidence="1" type="ORF">IZO911_LOCUS16708</name>
    <name evidence="2" type="ORF">KXQ929_LOCUS30153</name>
</gene>
<organism evidence="2 3">
    <name type="scientific">Adineta steineri</name>
    <dbReference type="NCBI Taxonomy" id="433720"/>
    <lineage>
        <taxon>Eukaryota</taxon>
        <taxon>Metazoa</taxon>
        <taxon>Spiralia</taxon>
        <taxon>Gnathifera</taxon>
        <taxon>Rotifera</taxon>
        <taxon>Eurotatoria</taxon>
        <taxon>Bdelloidea</taxon>
        <taxon>Adinetida</taxon>
        <taxon>Adinetidae</taxon>
        <taxon>Adineta</taxon>
    </lineage>
</organism>
<proteinExistence type="predicted"/>